<protein>
    <recommendedName>
        <fullName evidence="4">Ubiquinone biosynthesis protein COQ4</fullName>
    </recommendedName>
</protein>
<keyword evidence="1" id="KW-0472">Membrane</keyword>
<evidence type="ECO:0008006" key="4">
    <source>
        <dbReference type="Google" id="ProtNLM"/>
    </source>
</evidence>
<dbReference type="Pfam" id="PF05019">
    <property type="entry name" value="Coq4"/>
    <property type="match status" value="1"/>
</dbReference>
<name>A0ABQ5MJ67_9FLAO</name>
<dbReference type="InterPro" id="IPR007715">
    <property type="entry name" value="Coq4"/>
</dbReference>
<feature type="transmembrane region" description="Helical" evidence="1">
    <location>
        <begin position="96"/>
        <end position="117"/>
    </location>
</feature>
<keyword evidence="3" id="KW-1185">Reference proteome</keyword>
<keyword evidence="1" id="KW-0812">Transmembrane</keyword>
<dbReference type="EMBL" id="BRVO01000002">
    <property type="protein sequence ID" value="GLB49457.1"/>
    <property type="molecule type" value="Genomic_DNA"/>
</dbReference>
<proteinExistence type="predicted"/>
<sequence length="176" mass="20801">MRKKLVIWLFEISKNIYTKFFKRNHIPWSVNVSELKTYPIQSFGYVLGDFLQLNNFELIPKVERHDAYHVITQYGTTVEEEIGLQFLCMGNGKKSLYMYGAIILGTAILPEYLNFYIASYKLGKQANSFHQFEYKNLLETNYEELRNMIFSIEDRATIANELHSLHQRTQTYYANI</sequence>
<evidence type="ECO:0000313" key="3">
    <source>
        <dbReference type="Proteomes" id="UP001143543"/>
    </source>
</evidence>
<comment type="caution">
    <text evidence="2">The sequence shown here is derived from an EMBL/GenBank/DDBJ whole genome shotgun (WGS) entry which is preliminary data.</text>
</comment>
<accession>A0ABQ5MJ67</accession>
<evidence type="ECO:0000256" key="1">
    <source>
        <dbReference type="SAM" id="Phobius"/>
    </source>
</evidence>
<dbReference type="RefSeq" id="WP_281765091.1">
    <property type="nucleotide sequence ID" value="NZ_BRVO01000002.1"/>
</dbReference>
<reference evidence="2" key="1">
    <citation type="submission" date="2022-07" db="EMBL/GenBank/DDBJ databases">
        <title>Taxonomy of Novel Oxalotrophic and Methylotrophic Bacteria.</title>
        <authorList>
            <person name="Sahin N."/>
            <person name="Tani A."/>
        </authorList>
    </citation>
    <scope>NUCLEOTIDE SEQUENCE</scope>
    <source>
        <strain evidence="2">Y10</strain>
    </source>
</reference>
<dbReference type="Proteomes" id="UP001143543">
    <property type="component" value="Unassembled WGS sequence"/>
</dbReference>
<evidence type="ECO:0000313" key="2">
    <source>
        <dbReference type="EMBL" id="GLB49457.1"/>
    </source>
</evidence>
<keyword evidence="1" id="KW-1133">Transmembrane helix</keyword>
<organism evidence="2 3">
    <name type="scientific">Neptunitalea lumnitzerae</name>
    <dbReference type="NCBI Taxonomy" id="2965509"/>
    <lineage>
        <taxon>Bacteria</taxon>
        <taxon>Pseudomonadati</taxon>
        <taxon>Bacteroidota</taxon>
        <taxon>Flavobacteriia</taxon>
        <taxon>Flavobacteriales</taxon>
        <taxon>Flavobacteriaceae</taxon>
        <taxon>Neptunitalea</taxon>
    </lineage>
</organism>
<gene>
    <name evidence="2" type="ORF">Y10_18250</name>
</gene>